<reference evidence="5" key="1">
    <citation type="submission" date="2018-05" db="EMBL/GenBank/DDBJ databases">
        <authorList>
            <person name="Lanie J.A."/>
            <person name="Ng W.-L."/>
            <person name="Kazmierczak K.M."/>
            <person name="Andrzejewski T.M."/>
            <person name="Davidsen T.M."/>
            <person name="Wayne K.J."/>
            <person name="Tettelin H."/>
            <person name="Glass J.I."/>
            <person name="Rusch D."/>
            <person name="Podicherti R."/>
            <person name="Tsui H.-C.T."/>
            <person name="Winkler M.E."/>
        </authorList>
    </citation>
    <scope>NUCLEOTIDE SEQUENCE</scope>
</reference>
<dbReference type="GO" id="GO:0004848">
    <property type="term" value="F:ureidoglycolate hydrolase activity"/>
    <property type="evidence" value="ECO:0007669"/>
    <property type="project" value="InterPro"/>
</dbReference>
<comment type="subunit">
    <text evidence="1">Homodimer.</text>
</comment>
<evidence type="ECO:0000256" key="1">
    <source>
        <dbReference type="ARBA" id="ARBA00011738"/>
    </source>
</evidence>
<dbReference type="AlphaFoldDB" id="A0A381WJU0"/>
<dbReference type="GO" id="GO:0000256">
    <property type="term" value="P:allantoin catabolic process"/>
    <property type="evidence" value="ECO:0007669"/>
    <property type="project" value="InterPro"/>
</dbReference>
<protein>
    <recommendedName>
        <fullName evidence="6">Ureidoglycolate hydrolase</fullName>
    </recommendedName>
</protein>
<evidence type="ECO:0008006" key="6">
    <source>
        <dbReference type="Google" id="ProtNLM"/>
    </source>
</evidence>
<dbReference type="Pfam" id="PF04115">
    <property type="entry name" value="Ureidogly_lyase"/>
    <property type="match status" value="1"/>
</dbReference>
<gene>
    <name evidence="5" type="ORF">METZ01_LOCUS105415</name>
</gene>
<comment type="catalytic activity">
    <reaction evidence="4">
        <text>(S)-ureidoglycolate = urea + glyoxylate</text>
        <dbReference type="Rhea" id="RHEA:11304"/>
        <dbReference type="ChEBI" id="CHEBI:16199"/>
        <dbReference type="ChEBI" id="CHEBI:36655"/>
        <dbReference type="ChEBI" id="CHEBI:57296"/>
        <dbReference type="EC" id="4.3.2.3"/>
    </reaction>
</comment>
<evidence type="ECO:0000256" key="3">
    <source>
        <dbReference type="ARBA" id="ARBA00023239"/>
    </source>
</evidence>
<dbReference type="GO" id="GO:0006144">
    <property type="term" value="P:purine nucleobase metabolic process"/>
    <property type="evidence" value="ECO:0007669"/>
    <property type="project" value="UniProtKB-KW"/>
</dbReference>
<sequence>MAQIHTLTVEPMTEDSFKPFGEVWSAPEKPSNRRILFPTSYSHDGQSTVHVIWQPQGGLKFDQLERHFGVTQSFVQLSGGSAVVCAAAPTDPDNLHDIPSPEDVRAFLINPSIGYSFKRGTWHSLNRHILDHDGATFLIMNSNPNPTQVVNYQTGAGYLSKDLDVDQNPEILSNTNMSGIEFEIEA</sequence>
<dbReference type="InterPro" id="IPR011051">
    <property type="entry name" value="RmlC_Cupin_sf"/>
</dbReference>
<proteinExistence type="predicted"/>
<accession>A0A381WJU0</accession>
<evidence type="ECO:0000256" key="2">
    <source>
        <dbReference type="ARBA" id="ARBA00022631"/>
    </source>
</evidence>
<keyword evidence="2" id="KW-0659">Purine metabolism</keyword>
<evidence type="ECO:0000313" key="5">
    <source>
        <dbReference type="EMBL" id="SVA52561.1"/>
    </source>
</evidence>
<keyword evidence="3" id="KW-0456">Lyase</keyword>
<name>A0A381WJU0_9ZZZZ</name>
<organism evidence="5">
    <name type="scientific">marine metagenome</name>
    <dbReference type="NCBI Taxonomy" id="408172"/>
    <lineage>
        <taxon>unclassified sequences</taxon>
        <taxon>metagenomes</taxon>
        <taxon>ecological metagenomes</taxon>
    </lineage>
</organism>
<dbReference type="SUPFAM" id="SSF51182">
    <property type="entry name" value="RmlC-like cupins"/>
    <property type="match status" value="1"/>
</dbReference>
<dbReference type="EMBL" id="UINC01011982">
    <property type="protein sequence ID" value="SVA52561.1"/>
    <property type="molecule type" value="Genomic_DNA"/>
</dbReference>
<dbReference type="GO" id="GO:0050385">
    <property type="term" value="F:ureidoglycolate lyase activity"/>
    <property type="evidence" value="ECO:0007669"/>
    <property type="project" value="UniProtKB-EC"/>
</dbReference>
<dbReference type="Gene3D" id="2.60.120.480">
    <property type="entry name" value="Ureidoglycolate hydrolase"/>
    <property type="match status" value="1"/>
</dbReference>
<dbReference type="InterPro" id="IPR024060">
    <property type="entry name" value="Ureidoglycolate_lyase_dom_sf"/>
</dbReference>
<dbReference type="InterPro" id="IPR007247">
    <property type="entry name" value="Ureidogly_lyase"/>
</dbReference>
<evidence type="ECO:0000256" key="4">
    <source>
        <dbReference type="ARBA" id="ARBA00047684"/>
    </source>
</evidence>